<dbReference type="PRINTS" id="PR00297">
    <property type="entry name" value="CHAPERONIN10"/>
</dbReference>
<dbReference type="InterPro" id="IPR020818">
    <property type="entry name" value="Chaperonin_GroES"/>
</dbReference>
<organism evidence="7 8">
    <name type="scientific">Punica granatum</name>
    <name type="common">Pomegranate</name>
    <dbReference type="NCBI Taxonomy" id="22663"/>
    <lineage>
        <taxon>Eukaryota</taxon>
        <taxon>Viridiplantae</taxon>
        <taxon>Streptophyta</taxon>
        <taxon>Embryophyta</taxon>
        <taxon>Tracheophyta</taxon>
        <taxon>Spermatophyta</taxon>
        <taxon>Magnoliopsida</taxon>
        <taxon>eudicotyledons</taxon>
        <taxon>Gunneridae</taxon>
        <taxon>Pentapetalae</taxon>
        <taxon>rosids</taxon>
        <taxon>malvids</taxon>
        <taxon>Myrtales</taxon>
        <taxon>Lythraceae</taxon>
        <taxon>Punica</taxon>
    </lineage>
</organism>
<dbReference type="InterPro" id="IPR011032">
    <property type="entry name" value="GroES-like_sf"/>
</dbReference>
<evidence type="ECO:0000313" key="7">
    <source>
        <dbReference type="Proteomes" id="UP000515151"/>
    </source>
</evidence>
<dbReference type="GO" id="GO:0044183">
    <property type="term" value="F:protein folding chaperone"/>
    <property type="evidence" value="ECO:0007669"/>
    <property type="project" value="InterPro"/>
</dbReference>
<name>A0A6P8CRN3_PUNGR</name>
<keyword evidence="7" id="KW-1185">Reference proteome</keyword>
<protein>
    <recommendedName>
        <fullName evidence="4">20 kDa chaperonin, chloroplastic</fullName>
    </recommendedName>
    <alternativeName>
        <fullName evidence="3">Chaperonin 10</fullName>
    </alternativeName>
    <alternativeName>
        <fullName evidence="5">Protein Cpn21</fullName>
    </alternativeName>
</protein>
<evidence type="ECO:0000256" key="3">
    <source>
        <dbReference type="ARBA" id="ARBA00031971"/>
    </source>
</evidence>
<dbReference type="RefSeq" id="XP_031387232.1">
    <property type="nucleotide sequence ID" value="XM_031531372.1"/>
</dbReference>
<dbReference type="GO" id="GO:0046872">
    <property type="term" value="F:metal ion binding"/>
    <property type="evidence" value="ECO:0007669"/>
    <property type="project" value="TreeGrafter"/>
</dbReference>
<dbReference type="PANTHER" id="PTHR10772">
    <property type="entry name" value="10 KDA HEAT SHOCK PROTEIN"/>
    <property type="match status" value="1"/>
</dbReference>
<dbReference type="GO" id="GO:0005524">
    <property type="term" value="F:ATP binding"/>
    <property type="evidence" value="ECO:0007669"/>
    <property type="project" value="InterPro"/>
</dbReference>
<evidence type="ECO:0000256" key="1">
    <source>
        <dbReference type="ARBA" id="ARBA00006975"/>
    </source>
</evidence>
<dbReference type="CDD" id="cd00320">
    <property type="entry name" value="cpn10"/>
    <property type="match status" value="1"/>
</dbReference>
<evidence type="ECO:0000256" key="5">
    <source>
        <dbReference type="ARBA" id="ARBA00079398"/>
    </source>
</evidence>
<evidence type="ECO:0000256" key="2">
    <source>
        <dbReference type="ARBA" id="ARBA00023186"/>
    </source>
</evidence>
<proteinExistence type="inferred from homology"/>
<dbReference type="SUPFAM" id="SSF50129">
    <property type="entry name" value="GroES-like"/>
    <property type="match status" value="1"/>
</dbReference>
<evidence type="ECO:0000256" key="4">
    <source>
        <dbReference type="ARBA" id="ARBA00073031"/>
    </source>
</evidence>
<dbReference type="GO" id="GO:0009507">
    <property type="term" value="C:chloroplast"/>
    <property type="evidence" value="ECO:0007669"/>
    <property type="project" value="TreeGrafter"/>
</dbReference>
<dbReference type="PANTHER" id="PTHR10772:SF63">
    <property type="entry name" value="20 KDA CHAPERONIN, CHLOROPLASTIC"/>
    <property type="match status" value="1"/>
</dbReference>
<sequence length="125" mass="13488">MVKPISSVTASIMQDDMVGILETNNVKDMKPLNDRVLTKVVGAEEKTAGGFLLTEATKEKPLVGTIYQVIAVGPGPLNEEGKRKALSICPGNTVMYSKYDGNEYKGTDGSNYIALRAFDVMAMLL</sequence>
<dbReference type="OrthoDB" id="184876at2759"/>
<dbReference type="GeneID" id="116200525"/>
<reference evidence="7" key="1">
    <citation type="journal article" date="2020" name="Plant Biotechnol. J.">
        <title>The pomegranate (Punica granatum L.) draft genome dissects genetic divergence between soft- and hard-seeded cultivars.</title>
        <authorList>
            <person name="Luo X."/>
            <person name="Li H."/>
            <person name="Wu Z."/>
            <person name="Yao W."/>
            <person name="Zhao P."/>
            <person name="Cao D."/>
            <person name="Yu H."/>
            <person name="Li K."/>
            <person name="Poudel K."/>
            <person name="Zhao D."/>
            <person name="Zhang F."/>
            <person name="Xia X."/>
            <person name="Chen L."/>
            <person name="Wang Q."/>
            <person name="Jing D."/>
            <person name="Cao S."/>
        </authorList>
    </citation>
    <scope>NUCLEOTIDE SEQUENCE [LARGE SCALE GENOMIC DNA]</scope>
    <source>
        <strain evidence="7">cv. Tunisia</strain>
    </source>
</reference>
<reference evidence="8" key="2">
    <citation type="submission" date="2025-08" db="UniProtKB">
        <authorList>
            <consortium name="RefSeq"/>
        </authorList>
    </citation>
    <scope>IDENTIFICATION</scope>
    <source>
        <tissue evidence="8">Leaf</tissue>
    </source>
</reference>
<keyword evidence="2 6" id="KW-0143">Chaperone</keyword>
<dbReference type="Pfam" id="PF00166">
    <property type="entry name" value="Cpn10"/>
    <property type="match status" value="1"/>
</dbReference>
<dbReference type="GO" id="GO:0051087">
    <property type="term" value="F:protein-folding chaperone binding"/>
    <property type="evidence" value="ECO:0007669"/>
    <property type="project" value="TreeGrafter"/>
</dbReference>
<evidence type="ECO:0000256" key="6">
    <source>
        <dbReference type="RuleBase" id="RU003479"/>
    </source>
</evidence>
<dbReference type="FunFam" id="2.30.33.40:FF:000001">
    <property type="entry name" value="10 kDa chaperonin"/>
    <property type="match status" value="1"/>
</dbReference>
<gene>
    <name evidence="8" type="primary">LOC116200525</name>
</gene>
<dbReference type="GO" id="GO:0005739">
    <property type="term" value="C:mitochondrion"/>
    <property type="evidence" value="ECO:0007669"/>
    <property type="project" value="TreeGrafter"/>
</dbReference>
<dbReference type="SMART" id="SM00883">
    <property type="entry name" value="Cpn10"/>
    <property type="match status" value="1"/>
</dbReference>
<dbReference type="InterPro" id="IPR037124">
    <property type="entry name" value="Chaperonin_GroES_sf"/>
</dbReference>
<comment type="similarity">
    <text evidence="1 6">Belongs to the GroES chaperonin family.</text>
</comment>
<dbReference type="Proteomes" id="UP000515151">
    <property type="component" value="Chromosome 3"/>
</dbReference>
<dbReference type="GO" id="GO:0051082">
    <property type="term" value="F:unfolded protein binding"/>
    <property type="evidence" value="ECO:0007669"/>
    <property type="project" value="TreeGrafter"/>
</dbReference>
<accession>A0A6P8CRN3</accession>
<dbReference type="Gene3D" id="2.30.33.40">
    <property type="entry name" value="GroES chaperonin"/>
    <property type="match status" value="1"/>
</dbReference>
<evidence type="ECO:0000313" key="8">
    <source>
        <dbReference type="RefSeq" id="XP_031387232.1"/>
    </source>
</evidence>
<dbReference type="AlphaFoldDB" id="A0A6P8CRN3"/>